<dbReference type="InterPro" id="IPR012394">
    <property type="entry name" value="Aldehyde_DH_NAD(P)"/>
</dbReference>
<dbReference type="Proteomes" id="UP001501598">
    <property type="component" value="Unassembled WGS sequence"/>
</dbReference>
<dbReference type="Gene3D" id="3.40.605.10">
    <property type="entry name" value="Aldehyde Dehydrogenase, Chain A, domain 1"/>
    <property type="match status" value="1"/>
</dbReference>
<evidence type="ECO:0000256" key="3">
    <source>
        <dbReference type="PIRNR" id="PIRNR036492"/>
    </source>
</evidence>
<evidence type="ECO:0000256" key="1">
    <source>
        <dbReference type="ARBA" id="ARBA00009986"/>
    </source>
</evidence>
<evidence type="ECO:0000313" key="7">
    <source>
        <dbReference type="Proteomes" id="UP001501598"/>
    </source>
</evidence>
<dbReference type="InterPro" id="IPR015590">
    <property type="entry name" value="Aldehyde_DH_dom"/>
</dbReference>
<evidence type="ECO:0000259" key="5">
    <source>
        <dbReference type="Pfam" id="PF00171"/>
    </source>
</evidence>
<dbReference type="RefSeq" id="WP_345419122.1">
    <property type="nucleotide sequence ID" value="NZ_BAABGT010000040.1"/>
</dbReference>
<name>A0ABP8RTE5_9PSEU</name>
<evidence type="ECO:0000256" key="2">
    <source>
        <dbReference type="ARBA" id="ARBA00023002"/>
    </source>
</evidence>
<feature type="domain" description="Aldehyde dehydrogenase" evidence="5">
    <location>
        <begin position="20"/>
        <end position="444"/>
    </location>
</feature>
<dbReference type="InterPro" id="IPR016163">
    <property type="entry name" value="Ald_DH_C"/>
</dbReference>
<evidence type="ECO:0000256" key="4">
    <source>
        <dbReference type="SAM" id="MobiDB-lite"/>
    </source>
</evidence>
<evidence type="ECO:0000313" key="6">
    <source>
        <dbReference type="EMBL" id="GAA4548452.1"/>
    </source>
</evidence>
<feature type="region of interest" description="Disordered" evidence="4">
    <location>
        <begin position="1"/>
        <end position="23"/>
    </location>
</feature>
<protein>
    <recommendedName>
        <fullName evidence="3">Aldehyde dehydrogenase</fullName>
    </recommendedName>
</protein>
<dbReference type="CDD" id="cd07087">
    <property type="entry name" value="ALDH_F3-13-14_CALDH-like"/>
    <property type="match status" value="1"/>
</dbReference>
<dbReference type="PANTHER" id="PTHR43570">
    <property type="entry name" value="ALDEHYDE DEHYDROGENASE"/>
    <property type="match status" value="1"/>
</dbReference>
<dbReference type="PANTHER" id="PTHR43570:SF16">
    <property type="entry name" value="ALDEHYDE DEHYDROGENASE TYPE III, ISOFORM Q"/>
    <property type="match status" value="1"/>
</dbReference>
<dbReference type="Pfam" id="PF00171">
    <property type="entry name" value="Aldedh"/>
    <property type="match status" value="1"/>
</dbReference>
<proteinExistence type="inferred from homology"/>
<reference evidence="7" key="1">
    <citation type="journal article" date="2019" name="Int. J. Syst. Evol. Microbiol.">
        <title>The Global Catalogue of Microorganisms (GCM) 10K type strain sequencing project: providing services to taxonomists for standard genome sequencing and annotation.</title>
        <authorList>
            <consortium name="The Broad Institute Genomics Platform"/>
            <consortium name="The Broad Institute Genome Sequencing Center for Infectious Disease"/>
            <person name="Wu L."/>
            <person name="Ma J."/>
        </authorList>
    </citation>
    <scope>NUCLEOTIDE SEQUENCE [LARGE SCALE GENOMIC DNA]</scope>
    <source>
        <strain evidence="7">JCM 17906</strain>
    </source>
</reference>
<keyword evidence="7" id="KW-1185">Reference proteome</keyword>
<comment type="caution">
    <text evidence="6">The sequence shown here is derived from an EMBL/GenBank/DDBJ whole genome shotgun (WGS) entry which is preliminary data.</text>
</comment>
<comment type="similarity">
    <text evidence="1 3">Belongs to the aldehyde dehydrogenase family.</text>
</comment>
<keyword evidence="2 3" id="KW-0560">Oxidoreductase</keyword>
<dbReference type="Gene3D" id="3.40.309.10">
    <property type="entry name" value="Aldehyde Dehydrogenase, Chain A, domain 2"/>
    <property type="match status" value="1"/>
</dbReference>
<dbReference type="PIRSF" id="PIRSF036492">
    <property type="entry name" value="ALDH"/>
    <property type="match status" value="1"/>
</dbReference>
<dbReference type="InterPro" id="IPR016162">
    <property type="entry name" value="Ald_DH_N"/>
</dbReference>
<dbReference type="SUPFAM" id="SSF53720">
    <property type="entry name" value="ALDH-like"/>
    <property type="match status" value="1"/>
</dbReference>
<dbReference type="InterPro" id="IPR016161">
    <property type="entry name" value="Ald_DH/histidinol_DH"/>
</dbReference>
<gene>
    <name evidence="6" type="ORF">GCM10023175_34740</name>
</gene>
<organism evidence="6 7">
    <name type="scientific">Pseudonocardia xishanensis</name>
    <dbReference type="NCBI Taxonomy" id="630995"/>
    <lineage>
        <taxon>Bacteria</taxon>
        <taxon>Bacillati</taxon>
        <taxon>Actinomycetota</taxon>
        <taxon>Actinomycetes</taxon>
        <taxon>Pseudonocardiales</taxon>
        <taxon>Pseudonocardiaceae</taxon>
        <taxon>Pseudonocardia</taxon>
    </lineage>
</organism>
<sequence length="474" mass="50913">MTSLVGRNGAAQPVSGPHTSGSTVPEVVARLRATFATDRTRALSWRRRQLDALDRLLTTHEREIVEALDADLGRTAFEAWLADIASIRAEIRFARSRLGRWAKDRRTGLPKATLPAWGRIRREPLGVVLVIGAWNYPFYLTLGPLVGAVAAGNAVVLKPSEHAPASSALMARLVGEYLDTSAITVVEGAVDETQALLAQGLDHVLYTGSAAVGAKILEAAAPTLTPVTLELGGKCPVVVTADADLEVAARRIVWAKLTNAGQTCITPDYVLVEAGVKDELVRRLVETVEEFRKDAPAAQRIVNRRQYDRLAGLLDSHGGTVAYGGSVDEAAVAVQPTIIVDPDITSPLMADEIFGPILPVLAVDSLDDAIGFVRARPKPLAAYLFSGSGAEHKRFVDKVSAGGVVINHIGLHCLSPQVPFGGVGHSGTGAYHGRWGFETFSHRKPVVRTYTRPDPPFLYPPMTSLKNAVLRRMM</sequence>
<accession>A0ABP8RTE5</accession>
<dbReference type="EMBL" id="BAABGT010000040">
    <property type="protein sequence ID" value="GAA4548452.1"/>
    <property type="molecule type" value="Genomic_DNA"/>
</dbReference>